<sequence length="226" mass="26649">MRAILLAAGMGTRLRPITFTTPKSLIPINGEPLLERQIRFLKEIGVREIVVVTGYLHKKFSYLKEKYHVTLIRNDRFDCYNNVYSMYLVRKYLPGAYVIDADNYLRRNFLLKKPDTSLYFSAKKPFRNEWVIHADRTNKVRNITIDEKGNNYILCGISYWSEADGRKLVRKLEETVANGNFKDLYWDNIVKDNIDDLNVYLKKIDAPDTYEIDCIDDLHRLRQEVL</sequence>
<gene>
    <name evidence="4" type="ORF">H2C83_12435</name>
</gene>
<keyword evidence="2" id="KW-0548">Nucleotidyltransferase</keyword>
<comment type="caution">
    <text evidence="4">The sequence shown here is derived from an EMBL/GenBank/DDBJ whole genome shotgun (WGS) entry which is preliminary data.</text>
</comment>
<accession>A0A7W2ARL3</accession>
<name>A0A7W2ARL3_9BACL</name>
<dbReference type="PANTHER" id="PTHR43584:SF5">
    <property type="entry name" value="PROTEIN LICC"/>
    <property type="match status" value="1"/>
</dbReference>
<keyword evidence="1 4" id="KW-0808">Transferase</keyword>
<dbReference type="Proteomes" id="UP000538292">
    <property type="component" value="Unassembled WGS sequence"/>
</dbReference>
<dbReference type="SUPFAM" id="SSF53448">
    <property type="entry name" value="Nucleotide-diphospho-sugar transferases"/>
    <property type="match status" value="1"/>
</dbReference>
<evidence type="ECO:0000313" key="5">
    <source>
        <dbReference type="Proteomes" id="UP000538292"/>
    </source>
</evidence>
<evidence type="ECO:0000256" key="1">
    <source>
        <dbReference type="ARBA" id="ARBA00022679"/>
    </source>
</evidence>
<dbReference type="Pfam" id="PF12804">
    <property type="entry name" value="NTP_transf_3"/>
    <property type="match status" value="1"/>
</dbReference>
<dbReference type="InterPro" id="IPR050065">
    <property type="entry name" value="GlmU-like"/>
</dbReference>
<proteinExistence type="predicted"/>
<organism evidence="4 5">
    <name type="scientific">Thermoactinomyces mirandus</name>
    <dbReference type="NCBI Taxonomy" id="2756294"/>
    <lineage>
        <taxon>Bacteria</taxon>
        <taxon>Bacillati</taxon>
        <taxon>Bacillota</taxon>
        <taxon>Bacilli</taxon>
        <taxon>Bacillales</taxon>
        <taxon>Thermoactinomycetaceae</taxon>
        <taxon>Thermoactinomyces</taxon>
    </lineage>
</organism>
<dbReference type="GO" id="GO:0016779">
    <property type="term" value="F:nucleotidyltransferase activity"/>
    <property type="evidence" value="ECO:0007669"/>
    <property type="project" value="UniProtKB-KW"/>
</dbReference>
<evidence type="ECO:0000256" key="2">
    <source>
        <dbReference type="ARBA" id="ARBA00022695"/>
    </source>
</evidence>
<dbReference type="AlphaFoldDB" id="A0A7W2ARL3"/>
<reference evidence="4 5" key="1">
    <citation type="submission" date="2020-07" db="EMBL/GenBank/DDBJ databases">
        <title>Thermoactinomyces phylogeny.</title>
        <authorList>
            <person name="Dunlap C."/>
        </authorList>
    </citation>
    <scope>NUCLEOTIDE SEQUENCE [LARGE SCALE GENOMIC DNA]</scope>
    <source>
        <strain evidence="4 5">AMNI-1</strain>
    </source>
</reference>
<evidence type="ECO:0000313" key="4">
    <source>
        <dbReference type="EMBL" id="MBA4603109.1"/>
    </source>
</evidence>
<dbReference type="EMBL" id="JACEOL010000038">
    <property type="protein sequence ID" value="MBA4603109.1"/>
    <property type="molecule type" value="Genomic_DNA"/>
</dbReference>
<evidence type="ECO:0000259" key="3">
    <source>
        <dbReference type="Pfam" id="PF12804"/>
    </source>
</evidence>
<dbReference type="RefSeq" id="WP_181741296.1">
    <property type="nucleotide sequence ID" value="NZ_JACEOL010000038.1"/>
</dbReference>
<dbReference type="Gene3D" id="3.90.550.10">
    <property type="entry name" value="Spore Coat Polysaccharide Biosynthesis Protein SpsA, Chain A"/>
    <property type="match status" value="1"/>
</dbReference>
<keyword evidence="5" id="KW-1185">Reference proteome</keyword>
<dbReference type="InterPro" id="IPR029044">
    <property type="entry name" value="Nucleotide-diphossugar_trans"/>
</dbReference>
<protein>
    <submittedName>
        <fullName evidence="4">NTP transferase domain-containing protein</fullName>
    </submittedName>
</protein>
<dbReference type="InterPro" id="IPR025877">
    <property type="entry name" value="MobA-like_NTP_Trfase"/>
</dbReference>
<dbReference type="PANTHER" id="PTHR43584">
    <property type="entry name" value="NUCLEOTIDYL TRANSFERASE"/>
    <property type="match status" value="1"/>
</dbReference>
<dbReference type="PIRSF" id="PIRSF037382">
    <property type="entry name" value="CCT_LicC"/>
    <property type="match status" value="1"/>
</dbReference>
<dbReference type="InterPro" id="IPR017189">
    <property type="entry name" value="CTP-phospocholine_CTT"/>
</dbReference>
<feature type="domain" description="MobA-like NTP transferase" evidence="3">
    <location>
        <begin position="3"/>
        <end position="81"/>
    </location>
</feature>
<dbReference type="CDD" id="cd02523">
    <property type="entry name" value="PC_cytidylyltransferase"/>
    <property type="match status" value="1"/>
</dbReference>